<protein>
    <submittedName>
        <fullName evidence="2">dTDP-4-dehydrorhamnose 3,5-epimerase</fullName>
    </submittedName>
</protein>
<keyword evidence="3" id="KW-1185">Reference proteome</keyword>
<dbReference type="PANTHER" id="PTHR21047">
    <property type="entry name" value="DTDP-6-DEOXY-D-GLUCOSE-3,5 EPIMERASE"/>
    <property type="match status" value="1"/>
</dbReference>
<comment type="caution">
    <text evidence="2">The sequence shown here is derived from an EMBL/GenBank/DDBJ whole genome shotgun (WGS) entry which is preliminary data.</text>
</comment>
<reference evidence="2 3" key="1">
    <citation type="submission" date="2021-01" db="EMBL/GenBank/DDBJ databases">
        <title>Whole genome shotgun sequence of Microbispora amethystogenes NBRC 101907.</title>
        <authorList>
            <person name="Komaki H."/>
            <person name="Tamura T."/>
        </authorList>
    </citation>
    <scope>NUCLEOTIDE SEQUENCE [LARGE SCALE GENOMIC DNA]</scope>
    <source>
        <strain evidence="2 3">NBRC 101907</strain>
    </source>
</reference>
<comment type="similarity">
    <text evidence="1">Belongs to the dTDP-4-dehydrorhamnose 3,5-epimerase family.</text>
</comment>
<dbReference type="InterPro" id="IPR014710">
    <property type="entry name" value="RmlC-like_jellyroll"/>
</dbReference>
<dbReference type="Proteomes" id="UP000651728">
    <property type="component" value="Unassembled WGS sequence"/>
</dbReference>
<dbReference type="Gene3D" id="2.60.120.10">
    <property type="entry name" value="Jelly Rolls"/>
    <property type="match status" value="1"/>
</dbReference>
<dbReference type="InterPro" id="IPR000888">
    <property type="entry name" value="RmlC-like"/>
</dbReference>
<gene>
    <name evidence="2" type="primary">rfbC_2</name>
    <name evidence="2" type="ORF">Mam01_59700</name>
</gene>
<proteinExistence type="inferred from homology"/>
<sequence>MRVNGLAVEGAYVFTPEEFPDDRGRFLSHYQESVFGDAVGRPLFPVAQASSSVSRRGVVRGLHYTATPPGTAKYVHCPRGRALDVVLDVRVGSPSFGVWDSVVLDSLDFRAVYFPLGVAHLFVALEDDTVMSYLLSREYVAADELAISPLDPGLGLPVPGDLTPILSERDRAAPRLEEAREAGLLPDYRVCAEIEAGSRV</sequence>
<accession>A0ABQ4FLW4</accession>
<dbReference type="InterPro" id="IPR011051">
    <property type="entry name" value="RmlC_Cupin_sf"/>
</dbReference>
<dbReference type="SUPFAM" id="SSF51182">
    <property type="entry name" value="RmlC-like cupins"/>
    <property type="match status" value="1"/>
</dbReference>
<organism evidence="2 3">
    <name type="scientific">Microbispora amethystogenes</name>
    <dbReference type="NCBI Taxonomy" id="1427754"/>
    <lineage>
        <taxon>Bacteria</taxon>
        <taxon>Bacillati</taxon>
        <taxon>Actinomycetota</taxon>
        <taxon>Actinomycetes</taxon>
        <taxon>Streptosporangiales</taxon>
        <taxon>Streptosporangiaceae</taxon>
        <taxon>Microbispora</taxon>
    </lineage>
</organism>
<name>A0ABQ4FLW4_9ACTN</name>
<evidence type="ECO:0000256" key="1">
    <source>
        <dbReference type="ARBA" id="ARBA00010154"/>
    </source>
</evidence>
<dbReference type="CDD" id="cd00438">
    <property type="entry name" value="cupin_RmlC"/>
    <property type="match status" value="1"/>
</dbReference>
<dbReference type="EMBL" id="BOOB01000050">
    <property type="protein sequence ID" value="GIH35806.1"/>
    <property type="molecule type" value="Genomic_DNA"/>
</dbReference>
<evidence type="ECO:0000313" key="2">
    <source>
        <dbReference type="EMBL" id="GIH35806.1"/>
    </source>
</evidence>
<dbReference type="RefSeq" id="WP_204288499.1">
    <property type="nucleotide sequence ID" value="NZ_BAABEJ010000004.1"/>
</dbReference>
<evidence type="ECO:0000313" key="3">
    <source>
        <dbReference type="Proteomes" id="UP000651728"/>
    </source>
</evidence>
<dbReference type="PANTHER" id="PTHR21047:SF2">
    <property type="entry name" value="THYMIDINE DIPHOSPHO-4-KETO-RHAMNOSE 3,5-EPIMERASE"/>
    <property type="match status" value="1"/>
</dbReference>
<dbReference type="Pfam" id="PF00908">
    <property type="entry name" value="dTDP_sugar_isom"/>
    <property type="match status" value="1"/>
</dbReference>